<dbReference type="InterPro" id="IPR006059">
    <property type="entry name" value="SBP"/>
</dbReference>
<dbReference type="OrthoDB" id="2506821at2"/>
<reference evidence="2 3" key="1">
    <citation type="submission" date="2018-05" db="EMBL/GenBank/DDBJ databases">
        <title>Paenibacillus flagellatus sp. nov., isolated from selenium mineral soil.</title>
        <authorList>
            <person name="Dai X."/>
        </authorList>
    </citation>
    <scope>NUCLEOTIDE SEQUENCE [LARGE SCALE GENOMIC DNA]</scope>
    <source>
        <strain evidence="2 3">DXL2</strain>
    </source>
</reference>
<dbReference type="EMBL" id="QJVJ01000007">
    <property type="protein sequence ID" value="PYI53516.1"/>
    <property type="molecule type" value="Genomic_DNA"/>
</dbReference>
<protein>
    <recommendedName>
        <fullName evidence="4">ABC transporter substrate-binding protein</fullName>
    </recommendedName>
</protein>
<evidence type="ECO:0000256" key="1">
    <source>
        <dbReference type="SAM" id="SignalP"/>
    </source>
</evidence>
<name>A0A2V5KVF0_9BACL</name>
<gene>
    <name evidence="2" type="ORF">DLM86_17270</name>
</gene>
<keyword evidence="3" id="KW-1185">Reference proteome</keyword>
<evidence type="ECO:0000313" key="3">
    <source>
        <dbReference type="Proteomes" id="UP000247476"/>
    </source>
</evidence>
<accession>A0A2V5KVF0</accession>
<dbReference type="PANTHER" id="PTHR43649">
    <property type="entry name" value="ARABINOSE-BINDING PROTEIN-RELATED"/>
    <property type="match status" value="1"/>
</dbReference>
<dbReference type="Gene3D" id="3.40.190.10">
    <property type="entry name" value="Periplasmic binding protein-like II"/>
    <property type="match status" value="2"/>
</dbReference>
<dbReference type="PROSITE" id="PS51257">
    <property type="entry name" value="PROKAR_LIPOPROTEIN"/>
    <property type="match status" value="1"/>
</dbReference>
<sequence>MNPSQRKRTALVALSVTVSMLAAACGDDGVGGDQAASDGGGKTNEAAMAKEISISMFDRGQVAAEEGTYENNRWTKWINENAPVKVKIVPVPRNQAQQQLNTLIASGEAPELIWEYDRTFISKLAAQGAIQPIDKYVEKYSTSYKKYLQENPELKPFLSIDGKLYAIASKRSVDTIANHAMWIRQDWLDKLNLKTPTTTDELLDVARKFRDGDPDGNGKADTYGIAFNGNGNGILRTLFLSQENQWYVEDGKMQFGRLLDRFRDSLEFQKKLFDEGLIDKEYITDTNFQRENQLMTTGKAGIILASWDISTVYADLKKNVPTANLVPLEPVASKHGKSGLYQETAPFIYVAFNSKMKEEQAAAAVKYLDWMIDKGWFTLKNGLENVHHKSVGGVPQRIDEAVFRKEVSYANEYAVVNQWNPKAEWFPVMAAQDAAAQEYAKKKSDSLSVAMKNKYRRDIPYSPDLPELSQLVATFDPIAKQIEAKVITGGGAMSPQQGIEELRKEWKRLGGDNVEKLVQEWYDKNKSNLK</sequence>
<evidence type="ECO:0008006" key="4">
    <source>
        <dbReference type="Google" id="ProtNLM"/>
    </source>
</evidence>
<dbReference type="Proteomes" id="UP000247476">
    <property type="component" value="Unassembled WGS sequence"/>
</dbReference>
<dbReference type="InterPro" id="IPR050490">
    <property type="entry name" value="Bact_solute-bd_prot1"/>
</dbReference>
<feature type="signal peptide" evidence="1">
    <location>
        <begin position="1"/>
        <end position="24"/>
    </location>
</feature>
<dbReference type="Pfam" id="PF01547">
    <property type="entry name" value="SBP_bac_1"/>
    <property type="match status" value="1"/>
</dbReference>
<proteinExistence type="predicted"/>
<dbReference type="RefSeq" id="WP_110841288.1">
    <property type="nucleotide sequence ID" value="NZ_QJVJ01000007.1"/>
</dbReference>
<dbReference type="SUPFAM" id="SSF53850">
    <property type="entry name" value="Periplasmic binding protein-like II"/>
    <property type="match status" value="1"/>
</dbReference>
<dbReference type="PANTHER" id="PTHR43649:SF12">
    <property type="entry name" value="DIACETYLCHITOBIOSE BINDING PROTEIN DASA"/>
    <property type="match status" value="1"/>
</dbReference>
<feature type="chain" id="PRO_5015897696" description="ABC transporter substrate-binding protein" evidence="1">
    <location>
        <begin position="25"/>
        <end position="530"/>
    </location>
</feature>
<keyword evidence="1" id="KW-0732">Signal</keyword>
<dbReference type="AlphaFoldDB" id="A0A2V5KVF0"/>
<comment type="caution">
    <text evidence="2">The sequence shown here is derived from an EMBL/GenBank/DDBJ whole genome shotgun (WGS) entry which is preliminary data.</text>
</comment>
<evidence type="ECO:0000313" key="2">
    <source>
        <dbReference type="EMBL" id="PYI53516.1"/>
    </source>
</evidence>
<organism evidence="2 3">
    <name type="scientific">Paenibacillus flagellatus</name>
    <dbReference type="NCBI Taxonomy" id="2211139"/>
    <lineage>
        <taxon>Bacteria</taxon>
        <taxon>Bacillati</taxon>
        <taxon>Bacillota</taxon>
        <taxon>Bacilli</taxon>
        <taxon>Bacillales</taxon>
        <taxon>Paenibacillaceae</taxon>
        <taxon>Paenibacillus</taxon>
    </lineage>
</organism>